<dbReference type="Gene3D" id="1.10.4040.10">
    <property type="entry name" value="Penicillinase repressor domain"/>
    <property type="match status" value="1"/>
</dbReference>
<dbReference type="SUPFAM" id="SSF46785">
    <property type="entry name" value="Winged helix' DNA-binding domain"/>
    <property type="match status" value="1"/>
</dbReference>
<dbReference type="GO" id="GO:0003677">
    <property type="term" value="F:DNA binding"/>
    <property type="evidence" value="ECO:0007669"/>
    <property type="project" value="UniProtKB-KW"/>
</dbReference>
<accession>Q7NCK1</accession>
<dbReference type="AlphaFoldDB" id="Q7NCK1"/>
<dbReference type="EnsemblBacteria" id="BAC90918">
    <property type="protein sequence ID" value="BAC90918"/>
    <property type="gene ID" value="BAC90918"/>
</dbReference>
<dbReference type="InParanoid" id="Q7NCK1"/>
<dbReference type="OrthoDB" id="9795583at2"/>
<organism evidence="5 6">
    <name type="scientific">Gloeobacter violaceus (strain ATCC 29082 / PCC 7421)</name>
    <dbReference type="NCBI Taxonomy" id="251221"/>
    <lineage>
        <taxon>Bacteria</taxon>
        <taxon>Bacillati</taxon>
        <taxon>Cyanobacteriota</taxon>
        <taxon>Cyanophyceae</taxon>
        <taxon>Gloeobacterales</taxon>
        <taxon>Gloeobacteraceae</taxon>
        <taxon>Gloeobacter</taxon>
    </lineage>
</organism>
<keyword evidence="3" id="KW-0238">DNA-binding</keyword>
<dbReference type="Gene3D" id="1.10.10.10">
    <property type="entry name" value="Winged helix-like DNA-binding domain superfamily/Winged helix DNA-binding domain"/>
    <property type="match status" value="1"/>
</dbReference>
<evidence type="ECO:0000256" key="1">
    <source>
        <dbReference type="ARBA" id="ARBA00011046"/>
    </source>
</evidence>
<evidence type="ECO:0000313" key="6">
    <source>
        <dbReference type="Proteomes" id="UP000000557"/>
    </source>
</evidence>
<dbReference type="HOGENOM" id="CLU_119090_4_2_3"/>
<gene>
    <name evidence="5" type="ordered locus">glr2977</name>
</gene>
<sequence length="143" mass="16395">MNSLVVGGTLVARKRSPTLTESELRLMEILWQRGSATVAEVVEALPKRLSLAYSTVLTTLRILEQKGYVRHTEEGRAFVYCPLVDRNQARRSAVEFVLSRFFNNSPELLMLNILEHEDIDAAELERLRTMIQQNDPGEDHEQR</sequence>
<dbReference type="Proteomes" id="UP000000557">
    <property type="component" value="Chromosome"/>
</dbReference>
<dbReference type="InterPro" id="IPR036390">
    <property type="entry name" value="WH_DNA-bd_sf"/>
</dbReference>
<keyword evidence="2" id="KW-0805">Transcription regulation</keyword>
<dbReference type="PIRSF" id="PIRSF019455">
    <property type="entry name" value="CopR_AtkY"/>
    <property type="match status" value="1"/>
</dbReference>
<dbReference type="KEGG" id="gvi:glr2977"/>
<name>Q7NCK1_GLOVI</name>
<proteinExistence type="inferred from homology"/>
<evidence type="ECO:0000256" key="4">
    <source>
        <dbReference type="ARBA" id="ARBA00023163"/>
    </source>
</evidence>
<dbReference type="Pfam" id="PF03965">
    <property type="entry name" value="Penicillinase_R"/>
    <property type="match status" value="1"/>
</dbReference>
<dbReference type="GO" id="GO:0045892">
    <property type="term" value="P:negative regulation of DNA-templated transcription"/>
    <property type="evidence" value="ECO:0007669"/>
    <property type="project" value="InterPro"/>
</dbReference>
<dbReference type="InterPro" id="IPR036388">
    <property type="entry name" value="WH-like_DNA-bd_sf"/>
</dbReference>
<reference evidence="5 6" key="2">
    <citation type="journal article" date="2003" name="DNA Res.">
        <title>Complete genome structure of Gloeobacter violaceus PCC 7421, a cyanobacterium that lacks thylakoids (supplement).</title>
        <authorList>
            <person name="Nakamura Y."/>
            <person name="Kaneko T."/>
            <person name="Sato S."/>
            <person name="Mimuro M."/>
            <person name="Miyashita H."/>
            <person name="Tsuchiya T."/>
            <person name="Sasamoto S."/>
            <person name="Watanabe A."/>
            <person name="Kawashima K."/>
            <person name="Kishida Y."/>
            <person name="Kiyokawa C."/>
            <person name="Kohara M."/>
            <person name="Matsumoto M."/>
            <person name="Matsuno A."/>
            <person name="Nakazaki N."/>
            <person name="Shimpo S."/>
            <person name="Takeuchi C."/>
            <person name="Yamada M."/>
            <person name="Tabata S."/>
        </authorList>
    </citation>
    <scope>NUCLEOTIDE SEQUENCE [LARGE SCALE GENOMIC DNA]</scope>
    <source>
        <strain evidence="6">ATCC 29082 / PCC 7421</strain>
    </source>
</reference>
<evidence type="ECO:0000256" key="3">
    <source>
        <dbReference type="ARBA" id="ARBA00023125"/>
    </source>
</evidence>
<evidence type="ECO:0000256" key="2">
    <source>
        <dbReference type="ARBA" id="ARBA00023015"/>
    </source>
</evidence>
<keyword evidence="6" id="KW-1185">Reference proteome</keyword>
<dbReference type="STRING" id="251221.gene:10760481"/>
<keyword evidence="4" id="KW-0804">Transcription</keyword>
<dbReference type="InterPro" id="IPR005650">
    <property type="entry name" value="BlaI_family"/>
</dbReference>
<dbReference type="PhylomeDB" id="Q7NCK1"/>
<reference evidence="5 6" key="1">
    <citation type="journal article" date="2003" name="DNA Res.">
        <title>Complete genome structure of Gloeobacter violaceus PCC 7421, a cyanobacterium that lacks thylakoids.</title>
        <authorList>
            <person name="Nakamura Y."/>
            <person name="Kaneko T."/>
            <person name="Sato S."/>
            <person name="Mimuro M."/>
            <person name="Miyashita H."/>
            <person name="Tsuchiya T."/>
            <person name="Sasamoto S."/>
            <person name="Watanabe A."/>
            <person name="Kawashima K."/>
            <person name="Kishida Y."/>
            <person name="Kiyokawa C."/>
            <person name="Kohara M."/>
            <person name="Matsumoto M."/>
            <person name="Matsuno A."/>
            <person name="Nakazaki N."/>
            <person name="Shimpo S."/>
            <person name="Takeuchi C."/>
            <person name="Yamada M."/>
            <person name="Tabata S."/>
        </authorList>
    </citation>
    <scope>NUCLEOTIDE SEQUENCE [LARGE SCALE GENOMIC DNA]</scope>
    <source>
        <strain evidence="6">ATCC 29082 / PCC 7421</strain>
    </source>
</reference>
<protein>
    <submittedName>
        <fullName evidence="5">MarR family transcriptional regulatory protein</fullName>
    </submittedName>
</protein>
<dbReference type="eggNOG" id="COG3682">
    <property type="taxonomic scope" value="Bacteria"/>
</dbReference>
<comment type="similarity">
    <text evidence="1">Belongs to the BlaI transcriptional regulatory family.</text>
</comment>
<dbReference type="EMBL" id="BA000045">
    <property type="protein sequence ID" value="BAC90918.1"/>
    <property type="molecule type" value="Genomic_DNA"/>
</dbReference>
<evidence type="ECO:0000313" key="5">
    <source>
        <dbReference type="EMBL" id="BAC90918.1"/>
    </source>
</evidence>